<name>A0A9I9EDF3_CUCME</name>
<accession>A0A9I9EDF3</accession>
<dbReference type="Gene3D" id="3.90.930.12">
    <property type="entry name" value="Ribosomal protein L6, alpha-beta domain"/>
    <property type="match status" value="1"/>
</dbReference>
<dbReference type="GO" id="GO:0005840">
    <property type="term" value="C:ribosome"/>
    <property type="evidence" value="ECO:0007669"/>
    <property type="project" value="InterPro"/>
</dbReference>
<reference evidence="1" key="1">
    <citation type="submission" date="2023-03" db="UniProtKB">
        <authorList>
            <consortium name="EnsemblPlants"/>
        </authorList>
    </citation>
    <scope>IDENTIFICATION</scope>
</reference>
<dbReference type="GO" id="GO:0019843">
    <property type="term" value="F:rRNA binding"/>
    <property type="evidence" value="ECO:0007669"/>
    <property type="project" value="InterPro"/>
</dbReference>
<sequence length="122" mass="13584">MEGGQNRVYGNPKTRVSITLVPNACRVTMLICHPGVSFGPWFWNQVRLAHNLSSSLSLSLLHVLIQTLASSSPLRLFISSFNFSSFVKNLSTEKCHVKNKDIWKFLDGIYVSEKGTIVGADE</sequence>
<dbReference type="EnsemblPlants" id="MELO3C032210.2.1">
    <property type="protein sequence ID" value="MELO3C032210.2.1"/>
    <property type="gene ID" value="MELO3C032210.2"/>
</dbReference>
<dbReference type="GO" id="GO:0006412">
    <property type="term" value="P:translation"/>
    <property type="evidence" value="ECO:0007669"/>
    <property type="project" value="InterPro"/>
</dbReference>
<protein>
    <submittedName>
        <fullName evidence="1">Uncharacterized protein</fullName>
    </submittedName>
</protein>
<dbReference type="GO" id="GO:0003735">
    <property type="term" value="F:structural constituent of ribosome"/>
    <property type="evidence" value="ECO:0007669"/>
    <property type="project" value="InterPro"/>
</dbReference>
<proteinExistence type="predicted"/>
<dbReference type="AlphaFoldDB" id="A0A9I9EDF3"/>
<dbReference type="InterPro" id="IPR036789">
    <property type="entry name" value="Ribosomal_uL6-like_a/b-dom_sf"/>
</dbReference>
<organism evidence="1">
    <name type="scientific">Cucumis melo</name>
    <name type="common">Muskmelon</name>
    <dbReference type="NCBI Taxonomy" id="3656"/>
    <lineage>
        <taxon>Eukaryota</taxon>
        <taxon>Viridiplantae</taxon>
        <taxon>Streptophyta</taxon>
        <taxon>Embryophyta</taxon>
        <taxon>Tracheophyta</taxon>
        <taxon>Spermatophyta</taxon>
        <taxon>Magnoliopsida</taxon>
        <taxon>eudicotyledons</taxon>
        <taxon>Gunneridae</taxon>
        <taxon>Pentapetalae</taxon>
        <taxon>rosids</taxon>
        <taxon>fabids</taxon>
        <taxon>Cucurbitales</taxon>
        <taxon>Cucurbitaceae</taxon>
        <taxon>Benincaseae</taxon>
        <taxon>Cucumis</taxon>
    </lineage>
</organism>
<dbReference type="Gramene" id="MELO3C032210.2.1">
    <property type="protein sequence ID" value="MELO3C032210.2.1"/>
    <property type="gene ID" value="MELO3C032210.2"/>
</dbReference>
<evidence type="ECO:0000313" key="1">
    <source>
        <dbReference type="EnsemblPlants" id="MELO3C032210.2.1"/>
    </source>
</evidence>